<dbReference type="InterPro" id="IPR023393">
    <property type="entry name" value="START-like_dom_sf"/>
</dbReference>
<dbReference type="PANTHER" id="PTHR38588:SF1">
    <property type="entry name" value="BLL0334 PROTEIN"/>
    <property type="match status" value="1"/>
</dbReference>
<reference evidence="1" key="1">
    <citation type="submission" date="2021-12" db="EMBL/GenBank/DDBJ databases">
        <authorList>
            <person name="Li Y."/>
        </authorList>
    </citation>
    <scope>NUCLEOTIDE SEQUENCE</scope>
    <source>
        <strain evidence="1">DKSPLA3</strain>
    </source>
</reference>
<dbReference type="CDD" id="cd05018">
    <property type="entry name" value="CoxG"/>
    <property type="match status" value="1"/>
</dbReference>
<dbReference type="Pfam" id="PF06240">
    <property type="entry name" value="COXG"/>
    <property type="match status" value="1"/>
</dbReference>
<sequence>MNMTGEERIAAPRDAVWAALNDPAVLKGCIPGCTRLEWTSPTTLDAVVTVKFGFMSMAFSGVITLSNMNPPESYTISGEGKGGLAGYAKGGADVRLVEDGEETILHYAIVADVSGKIASLGSKLVQSGANRIASRFFSDFTAAANAKAAAA</sequence>
<dbReference type="SUPFAM" id="SSF55961">
    <property type="entry name" value="Bet v1-like"/>
    <property type="match status" value="1"/>
</dbReference>
<dbReference type="Proteomes" id="UP001139089">
    <property type="component" value="Unassembled WGS sequence"/>
</dbReference>
<gene>
    <name evidence="1" type="ORF">LRX75_06450</name>
</gene>
<accession>A0A9X1NS36</accession>
<proteinExistence type="predicted"/>
<evidence type="ECO:0000313" key="1">
    <source>
        <dbReference type="EMBL" id="MCD7108679.1"/>
    </source>
</evidence>
<evidence type="ECO:0000313" key="2">
    <source>
        <dbReference type="Proteomes" id="UP001139089"/>
    </source>
</evidence>
<protein>
    <submittedName>
        <fullName evidence="1">Carbon monoxide dehydrogenase subunit G</fullName>
    </submittedName>
</protein>
<name>A0A9X1NS36_9HYPH</name>
<comment type="caution">
    <text evidence="1">The sequence shown here is derived from an EMBL/GenBank/DDBJ whole genome shotgun (WGS) entry which is preliminary data.</text>
</comment>
<dbReference type="PANTHER" id="PTHR38588">
    <property type="entry name" value="BLL0334 PROTEIN"/>
    <property type="match status" value="1"/>
</dbReference>
<dbReference type="EMBL" id="JAJOZR010000003">
    <property type="protein sequence ID" value="MCD7108679.1"/>
    <property type="molecule type" value="Genomic_DNA"/>
</dbReference>
<dbReference type="RefSeq" id="WP_231812847.1">
    <property type="nucleotide sequence ID" value="NZ_JAJOZR010000003.1"/>
</dbReference>
<dbReference type="Gene3D" id="3.30.530.20">
    <property type="match status" value="1"/>
</dbReference>
<dbReference type="InterPro" id="IPR010419">
    <property type="entry name" value="CO_DH_gsu"/>
</dbReference>
<dbReference type="AlphaFoldDB" id="A0A9X1NS36"/>
<keyword evidence="2" id="KW-1185">Reference proteome</keyword>
<organism evidence="1 2">
    <name type="scientific">Rhizobium quercicola</name>
    <dbReference type="NCBI Taxonomy" id="2901226"/>
    <lineage>
        <taxon>Bacteria</taxon>
        <taxon>Pseudomonadati</taxon>
        <taxon>Pseudomonadota</taxon>
        <taxon>Alphaproteobacteria</taxon>
        <taxon>Hyphomicrobiales</taxon>
        <taxon>Rhizobiaceae</taxon>
        <taxon>Rhizobium/Agrobacterium group</taxon>
        <taxon>Rhizobium</taxon>
    </lineage>
</organism>